<evidence type="ECO:0000313" key="1">
    <source>
        <dbReference type="EMBL" id="WCT75027.1"/>
    </source>
</evidence>
<dbReference type="NCBIfam" id="TIGR01537">
    <property type="entry name" value="portal_HK97"/>
    <property type="match status" value="1"/>
</dbReference>
<organism evidence="1 2">
    <name type="scientific">Sphingomonas naphthae</name>
    <dbReference type="NCBI Taxonomy" id="1813468"/>
    <lineage>
        <taxon>Bacteria</taxon>
        <taxon>Pseudomonadati</taxon>
        <taxon>Pseudomonadota</taxon>
        <taxon>Alphaproteobacteria</taxon>
        <taxon>Sphingomonadales</taxon>
        <taxon>Sphingomonadaceae</taxon>
        <taxon>Sphingomonas</taxon>
    </lineage>
</organism>
<keyword evidence="2" id="KW-1185">Reference proteome</keyword>
<evidence type="ECO:0000313" key="2">
    <source>
        <dbReference type="Proteomes" id="UP001220395"/>
    </source>
</evidence>
<dbReference type="InterPro" id="IPR006427">
    <property type="entry name" value="Portal_HK97"/>
</dbReference>
<reference evidence="1 2" key="1">
    <citation type="submission" date="2023-02" db="EMBL/GenBank/DDBJ databases">
        <title>Genome sequence of Sphingomonas naphthae.</title>
        <authorList>
            <person name="Kim S."/>
            <person name="Heo J."/>
            <person name="Kwon S.-W."/>
        </authorList>
    </citation>
    <scope>NUCLEOTIDE SEQUENCE [LARGE SCALE GENOMIC DNA]</scope>
    <source>
        <strain evidence="1 2">KACC 18716</strain>
    </source>
</reference>
<dbReference type="RefSeq" id="WP_273690535.1">
    <property type="nucleotide sequence ID" value="NZ_CP117411.1"/>
</dbReference>
<accession>A0ABY7TQW5</accession>
<dbReference type="EMBL" id="CP117411">
    <property type="protein sequence ID" value="WCT75027.1"/>
    <property type="molecule type" value="Genomic_DNA"/>
</dbReference>
<dbReference type="InterPro" id="IPR006944">
    <property type="entry name" value="Phage/GTA_portal"/>
</dbReference>
<sequence>MGIGTWVGSALRYFGTGSGESGKLSGAAEDEPTRIKIKYGSQIDTGGEVVNQRSTLGLSTAWACVTLKSELCGAMGVGVFEKKAGGRIARPDHWLSDLVHEEPNRDQTPTEFWAAMVACIDLWGNGYAEKETLGKRTTALTPLAPQLVTCRRSRDTGEREYVYLDRGKAEVMPAEKVLHLRGMTLGGDVGLSAIEYGRRTIGGANAANRVAASTFASGLQLAGFMETGSTKLSPDQRADLIEIFDSFTGQAMRGRIVPLEKDFKFQALKMNPAEVELLASRGWDVEELCRWFGMLPMLIGHAAKGQTMWGSGIEQLLLGWQTLRLNPLLRKIEQSIKLQLLPREERKTIYPEFNREAMLAADSAARAALYSAFGQNGVMTRGEMRSRENLPTMDGDDFLTVQSNLIKLADLGKAPSAEQGARSALMNMLFGGDVEAVIDARVKAAMIGHNGGPKLED</sequence>
<dbReference type="Pfam" id="PF04860">
    <property type="entry name" value="Phage_portal"/>
    <property type="match status" value="1"/>
</dbReference>
<dbReference type="Proteomes" id="UP001220395">
    <property type="component" value="Chromosome"/>
</dbReference>
<gene>
    <name evidence="1" type="ORF">PQ455_07375</name>
</gene>
<name>A0ABY7TQW5_9SPHN</name>
<protein>
    <submittedName>
        <fullName evidence="1">Phage portal protein</fullName>
    </submittedName>
</protein>
<proteinExistence type="predicted"/>